<dbReference type="PANTHER" id="PTHR10412:SF11">
    <property type="entry name" value="MANNOSYL-OLIGOSACCHARIDE GLUCOSIDASE"/>
    <property type="match status" value="1"/>
</dbReference>
<comment type="similarity">
    <text evidence="2 12">Belongs to the glycosyl hydrolase 63 family.</text>
</comment>
<dbReference type="SUPFAM" id="SSF48208">
    <property type="entry name" value="Six-hairpin glycosidases"/>
    <property type="match status" value="1"/>
</dbReference>
<keyword evidence="3 12" id="KW-0812">Transmembrane</keyword>
<dbReference type="InterPro" id="IPR031631">
    <property type="entry name" value="Glyco_hydro_63N"/>
</dbReference>
<dbReference type="GO" id="GO:0009311">
    <property type="term" value="P:oligosaccharide metabolic process"/>
    <property type="evidence" value="ECO:0007669"/>
    <property type="project" value="UniProtKB-UniRule"/>
</dbReference>
<keyword evidence="10 12" id="KW-0326">Glycosidase</keyword>
<comment type="function">
    <text evidence="12">Cleaves the distal alpha 1,2-linked glucose residue from the Glc(3)Man(9)GlcNAc(2) oligosaccharide precursor.</text>
</comment>
<organism evidence="16">
    <name type="scientific">Naegleria gruberi</name>
    <name type="common">Amoeba</name>
    <dbReference type="NCBI Taxonomy" id="5762"/>
    <lineage>
        <taxon>Eukaryota</taxon>
        <taxon>Discoba</taxon>
        <taxon>Heterolobosea</taxon>
        <taxon>Tetramitia</taxon>
        <taxon>Eutetramitia</taxon>
        <taxon>Vahlkampfiidae</taxon>
        <taxon>Naegleria</taxon>
    </lineage>
</organism>
<protein>
    <recommendedName>
        <fullName evidence="11 12">Mannosyl-oligosaccharide glucosidase</fullName>
        <ecNumber evidence="11 12">3.2.1.106</ecNumber>
    </recommendedName>
</protein>
<keyword evidence="16" id="KW-1185">Reference proteome</keyword>
<dbReference type="Pfam" id="PF03200">
    <property type="entry name" value="Glyco_hydro_63"/>
    <property type="match status" value="1"/>
</dbReference>
<dbReference type="KEGG" id="ngr:NAEGRDRAFT_79164"/>
<comment type="catalytic activity">
    <reaction evidence="12">
        <text>N(4)-(alpha-D-Glc-(1-&gt;2)-alpha-D-Glc-(1-&gt;3)-alpha-D-Glc-(1-&gt;3)-alpha-D-Man-(1-&gt;2)-alpha-D-Man-(1-&gt;2)-alpha-D-Man-(1-&gt;3)-[alpha-D-Man-(1-&gt;2)-alpha-D-Man-(1-&gt;3)-[alpha-D-Man-(1-&gt;2)-alpha-D-Man-(1-&gt;6)]-alpha-D-Man-(1-&gt;6)]-beta-D-Man-(1-&gt;4)-beta-D-GlcNAc-(1-&gt;4)-beta-D-GlcNAc)-L-asparaginyl-[protein] + H2O = N(4)-(alpha-D-Glc-(1-&gt;3)-alpha-D-Glc-(1-&gt;3)-alpha-D-Man-(1-&gt;2)-alpha-D-Man-(1-&gt;2)-alpha-D-Man-(1-&gt;3)-[alpha-D-Man-(1-&gt;2)-alpha-D-Man-(1-&gt;3)-[alpha-D-Man-(1-&gt;2)-alpha-D-Man-(1-&gt;6)]-alpha-D-Man-(1-&gt;6)]-beta-D-Man-(1-&gt;4)-beta-D-GlcNAc-(1-&gt;4)-beta-D-GlcNAc)-L-asparaginyl-[protein] + beta-D-glucose</text>
        <dbReference type="Rhea" id="RHEA:55988"/>
        <dbReference type="Rhea" id="RHEA-COMP:12806"/>
        <dbReference type="Rhea" id="RHEA-COMP:14355"/>
        <dbReference type="ChEBI" id="CHEBI:15377"/>
        <dbReference type="ChEBI" id="CHEBI:15903"/>
        <dbReference type="ChEBI" id="CHEBI:59082"/>
        <dbReference type="ChEBI" id="CHEBI:132537"/>
        <dbReference type="EC" id="3.2.1.106"/>
    </reaction>
</comment>
<dbReference type="InterPro" id="IPR004888">
    <property type="entry name" value="Glycoside_hydrolase_63"/>
</dbReference>
<dbReference type="GO" id="GO:0005789">
    <property type="term" value="C:endoplasmic reticulum membrane"/>
    <property type="evidence" value="ECO:0007669"/>
    <property type="project" value="UniProtKB-SubCell"/>
</dbReference>
<dbReference type="EC" id="3.2.1.106" evidence="11 12"/>
<evidence type="ECO:0000256" key="7">
    <source>
        <dbReference type="ARBA" id="ARBA00022989"/>
    </source>
</evidence>
<keyword evidence="8 12" id="KW-0472">Membrane</keyword>
<dbReference type="InterPro" id="IPR012341">
    <property type="entry name" value="6hp_glycosidase-like_sf"/>
</dbReference>
<evidence type="ECO:0000256" key="2">
    <source>
        <dbReference type="ARBA" id="ARBA00010833"/>
    </source>
</evidence>
<sequence>MTTRMILGTANHHQLNTCSVSSSPPMSRFFYSLLLLCFISTLMITSQIVMGNELETNNCIHRSDPVFQTTLYNHTMKWGTYRPQVIFGMKTRNPKSVITGLMWNRADTWDGVNKMRHNSNMDFNNVVYGWNRHDGQNFAMQTIKDHENSLQIETRMMKHVSENTFVPSVNEKGGDWTVRLIGKELKQMKTKQAMSVCFYIALENDGEGSFRISGIQGSKKQGLPSNLPVIIRGNSGDIGDFSMYFTSNEKSQVDEHANFYFYGVKRTPSDVWKIGDEVKEMFSSQMKKSFQQMIEDQQERRQKGLPEQKDYPIPIATLPNFIEEDSNILVIQKFFYAPFDLNVAFLSHEQHPDIFSNFQIKQHGSDHIDNFDNNIKQLKTCFEQKFQETFNLKEKNLKEDEKEMTMYALSNLVGGIGYYYGDSYHQKGNLQEIRTIEPYALFTACPCRSFFPRGFLWDEGFHSLLIQKWNKQIAKDIINNWFNVMDKSTGWIPREQILGAEARTRVPEQFQVQHDTHANPPMLFLAVLELLKNHARNHQIELDLDATQRVASLSESEAMVSFLNQVYPNMKKNYEWYLSTQKGKIPNSYRWRGRTPGHTLSSGLDDYPRGNVEPSDDERHLDLYCWIYMMTDTMNKINNIIFKKDDPVLVERLKTLKSNIKTQHYNKNIEWFSDYAGKPVGNDTRPEFSPHIGYISLFPFLFDVPDFEQEPKLLQHALDTIIRDKLWTVHGLTSLSQTDPMFGTKENYWRGPIWINLNYLTLRALHNCKQKSARCGEVYNALRTNIIQTLYNEWRRSRTLYEQYNAQTGKGQGAHPFTGWSALITLIMGEIYE</sequence>
<keyword evidence="6" id="KW-0735">Signal-anchor</keyword>
<evidence type="ECO:0000256" key="10">
    <source>
        <dbReference type="ARBA" id="ARBA00023295"/>
    </source>
</evidence>
<evidence type="ECO:0000259" key="13">
    <source>
        <dbReference type="Pfam" id="PF03200"/>
    </source>
</evidence>
<keyword evidence="4 12" id="KW-0378">Hydrolase</keyword>
<gene>
    <name evidence="15" type="ORF">NAEGRDRAFT_79164</name>
</gene>
<dbReference type="OrthoDB" id="410058at2759"/>
<name>D2VA12_NAEGR</name>
<comment type="subcellular location">
    <subcellularLocation>
        <location evidence="1 12">Endoplasmic reticulum membrane</location>
        <topology evidence="1 12">Single-pass type II membrane protein</topology>
    </subcellularLocation>
</comment>
<evidence type="ECO:0000256" key="11">
    <source>
        <dbReference type="ARBA" id="ARBA00038888"/>
    </source>
</evidence>
<evidence type="ECO:0000256" key="12">
    <source>
        <dbReference type="RuleBase" id="RU368089"/>
    </source>
</evidence>
<evidence type="ECO:0000313" key="15">
    <source>
        <dbReference type="EMBL" id="EFC46349.1"/>
    </source>
</evidence>
<dbReference type="GO" id="GO:0004573">
    <property type="term" value="F:Glc3Man9GlcNAc2 oligosaccharide glucosidase activity"/>
    <property type="evidence" value="ECO:0007669"/>
    <property type="project" value="UniProtKB-UniRule"/>
</dbReference>
<evidence type="ECO:0000256" key="4">
    <source>
        <dbReference type="ARBA" id="ARBA00022801"/>
    </source>
</evidence>
<evidence type="ECO:0000256" key="5">
    <source>
        <dbReference type="ARBA" id="ARBA00022824"/>
    </source>
</evidence>
<dbReference type="GeneID" id="8859545"/>
<proteinExistence type="inferred from homology"/>
<dbReference type="AlphaFoldDB" id="D2VA12"/>
<dbReference type="InterPro" id="IPR038518">
    <property type="entry name" value="Glyco_hydro_63N_sf"/>
</dbReference>
<dbReference type="Proteomes" id="UP000006671">
    <property type="component" value="Unassembled WGS sequence"/>
</dbReference>
<evidence type="ECO:0000259" key="14">
    <source>
        <dbReference type="Pfam" id="PF16923"/>
    </source>
</evidence>
<dbReference type="eggNOG" id="KOG2161">
    <property type="taxonomic scope" value="Eukaryota"/>
</dbReference>
<reference evidence="15 16" key="1">
    <citation type="journal article" date="2010" name="Cell">
        <title>The genome of Naegleria gruberi illuminates early eukaryotic versatility.</title>
        <authorList>
            <person name="Fritz-Laylin L.K."/>
            <person name="Prochnik S.E."/>
            <person name="Ginger M.L."/>
            <person name="Dacks J.B."/>
            <person name="Carpenter M.L."/>
            <person name="Field M.C."/>
            <person name="Kuo A."/>
            <person name="Paredez A."/>
            <person name="Chapman J."/>
            <person name="Pham J."/>
            <person name="Shu S."/>
            <person name="Neupane R."/>
            <person name="Cipriano M."/>
            <person name="Mancuso J."/>
            <person name="Tu H."/>
            <person name="Salamov A."/>
            <person name="Lindquist E."/>
            <person name="Shapiro H."/>
            <person name="Lucas S."/>
            <person name="Grigoriev I.V."/>
            <person name="Cande W.Z."/>
            <person name="Fulton C."/>
            <person name="Rokhsar D.S."/>
            <person name="Dawson S.C."/>
        </authorList>
    </citation>
    <scope>NUCLEOTIDE SEQUENCE [LARGE SCALE GENOMIC DNA]</scope>
    <source>
        <strain evidence="15 16">NEG-M</strain>
    </source>
</reference>
<evidence type="ECO:0000256" key="9">
    <source>
        <dbReference type="ARBA" id="ARBA00023180"/>
    </source>
</evidence>
<evidence type="ECO:0000256" key="6">
    <source>
        <dbReference type="ARBA" id="ARBA00022968"/>
    </source>
</evidence>
<dbReference type="Gene3D" id="1.50.10.10">
    <property type="match status" value="1"/>
</dbReference>
<evidence type="ECO:0000256" key="3">
    <source>
        <dbReference type="ARBA" id="ARBA00022692"/>
    </source>
</evidence>
<dbReference type="InterPro" id="IPR008928">
    <property type="entry name" value="6-hairpin_glycosidase_sf"/>
</dbReference>
<dbReference type="PANTHER" id="PTHR10412">
    <property type="entry name" value="MANNOSYL-OLIGOSACCHARIDE GLUCOSIDASE"/>
    <property type="match status" value="1"/>
</dbReference>
<dbReference type="FunCoup" id="D2VA12">
    <property type="interactions" value="354"/>
</dbReference>
<keyword evidence="5 12" id="KW-0256">Endoplasmic reticulum</keyword>
<keyword evidence="9" id="KW-0325">Glycoprotein</keyword>
<dbReference type="GO" id="GO:0006487">
    <property type="term" value="P:protein N-linked glycosylation"/>
    <property type="evidence" value="ECO:0007669"/>
    <property type="project" value="UniProtKB-UniRule"/>
</dbReference>
<dbReference type="InParanoid" id="D2VA12"/>
<dbReference type="VEuPathDB" id="AmoebaDB:NAEGRDRAFT_79164"/>
<keyword evidence="7 12" id="KW-1133">Transmembrane helix</keyword>
<dbReference type="EMBL" id="GG738859">
    <property type="protein sequence ID" value="EFC46349.1"/>
    <property type="molecule type" value="Genomic_DNA"/>
</dbReference>
<dbReference type="InterPro" id="IPR031335">
    <property type="entry name" value="Glyco_hydro_63_C"/>
</dbReference>
<feature type="transmembrane region" description="Helical" evidence="12">
    <location>
        <begin position="29"/>
        <end position="50"/>
    </location>
</feature>
<accession>D2VA12</accession>
<dbReference type="STRING" id="5762.D2VA12"/>
<evidence type="ECO:0000256" key="8">
    <source>
        <dbReference type="ARBA" id="ARBA00023136"/>
    </source>
</evidence>
<feature type="domain" description="Glycosyl hydrolase family 63 N-terminal" evidence="14">
    <location>
        <begin position="76"/>
        <end position="309"/>
    </location>
</feature>
<evidence type="ECO:0000313" key="16">
    <source>
        <dbReference type="Proteomes" id="UP000006671"/>
    </source>
</evidence>
<dbReference type="Gene3D" id="2.70.98.110">
    <property type="entry name" value="Glycosyl hydrolase family 63, N-terminal domain"/>
    <property type="match status" value="1"/>
</dbReference>
<evidence type="ECO:0000256" key="1">
    <source>
        <dbReference type="ARBA" id="ARBA00004648"/>
    </source>
</evidence>
<dbReference type="Pfam" id="PF16923">
    <property type="entry name" value="Glyco_hydro_63N"/>
    <property type="match status" value="1"/>
</dbReference>
<feature type="domain" description="Glycosyl hydrolase family 63 C-terminal" evidence="13">
    <location>
        <begin position="369"/>
        <end position="830"/>
    </location>
</feature>
<dbReference type="RefSeq" id="XP_002679093.1">
    <property type="nucleotide sequence ID" value="XM_002679047.1"/>
</dbReference>